<sequence length="252" mass="28829">MLNLIKMNLYRMFRFKRTWILYLVSVGFQVLFSAIGKILQSASDNGNNVVQFYDDFRGIFGDMLPILVLIFAVAVVADEYASRYNNNTFGLTPYKYKFVLCNLLNCFIFVISLFVITFISGLLFDLVLYGKNLQFDGLAEFATCISILLLLNFAVSVVAMFFTAWMRKSVPLTVGLVYGLMFCNLIYMGIDTLLNRAFDIKVSIENYTLFGNLAIMKSDFARSDVVRSIIVAIIYIFIFAVLNSVLWRKRDL</sequence>
<evidence type="ECO:0000313" key="3">
    <source>
        <dbReference type="Proteomes" id="UP000199800"/>
    </source>
</evidence>
<protein>
    <submittedName>
        <fullName evidence="2">ABC-2 family transporter protein</fullName>
    </submittedName>
</protein>
<dbReference type="EMBL" id="FOHN01000002">
    <property type="protein sequence ID" value="SES73295.1"/>
    <property type="molecule type" value="Genomic_DNA"/>
</dbReference>
<feature type="transmembrane region" description="Helical" evidence="1">
    <location>
        <begin position="20"/>
        <end position="39"/>
    </location>
</feature>
<name>A0A1H9YVS7_9FIRM</name>
<accession>A0A1H9YVS7</accession>
<feature type="transmembrane region" description="Helical" evidence="1">
    <location>
        <begin position="98"/>
        <end position="119"/>
    </location>
</feature>
<feature type="transmembrane region" description="Helical" evidence="1">
    <location>
        <begin position="59"/>
        <end position="77"/>
    </location>
</feature>
<keyword evidence="1" id="KW-0812">Transmembrane</keyword>
<feature type="transmembrane region" description="Helical" evidence="1">
    <location>
        <begin position="225"/>
        <end position="247"/>
    </location>
</feature>
<reference evidence="2 3" key="1">
    <citation type="submission" date="2016-10" db="EMBL/GenBank/DDBJ databases">
        <authorList>
            <person name="de Groot N.N."/>
        </authorList>
    </citation>
    <scope>NUCLEOTIDE SEQUENCE [LARGE SCALE GENOMIC DNA]</scope>
    <source>
        <strain evidence="2 3">DSM 1801</strain>
    </source>
</reference>
<dbReference type="AlphaFoldDB" id="A0A1H9YVS7"/>
<keyword evidence="3" id="KW-1185">Reference proteome</keyword>
<feature type="transmembrane region" description="Helical" evidence="1">
    <location>
        <begin position="169"/>
        <end position="190"/>
    </location>
</feature>
<gene>
    <name evidence="2" type="ORF">SAMN04487772_102216</name>
</gene>
<organism evidence="2 3">
    <name type="scientific">[Clostridium] polysaccharolyticum</name>
    <dbReference type="NCBI Taxonomy" id="29364"/>
    <lineage>
        <taxon>Bacteria</taxon>
        <taxon>Bacillati</taxon>
        <taxon>Bacillota</taxon>
        <taxon>Clostridia</taxon>
        <taxon>Lachnospirales</taxon>
        <taxon>Lachnospiraceae</taxon>
    </lineage>
</organism>
<feature type="transmembrane region" description="Helical" evidence="1">
    <location>
        <begin position="139"/>
        <end position="162"/>
    </location>
</feature>
<proteinExistence type="predicted"/>
<dbReference type="Proteomes" id="UP000199800">
    <property type="component" value="Unassembled WGS sequence"/>
</dbReference>
<keyword evidence="1" id="KW-1133">Transmembrane helix</keyword>
<evidence type="ECO:0000256" key="1">
    <source>
        <dbReference type="SAM" id="Phobius"/>
    </source>
</evidence>
<keyword evidence="1" id="KW-0472">Membrane</keyword>
<dbReference type="RefSeq" id="WP_092475830.1">
    <property type="nucleotide sequence ID" value="NZ_FOHN01000002.1"/>
</dbReference>
<dbReference type="STRING" id="29364.SAMN04487772_102216"/>
<evidence type="ECO:0000313" key="2">
    <source>
        <dbReference type="EMBL" id="SES73295.1"/>
    </source>
</evidence>